<feature type="chain" id="PRO_5043417224" description="Pentatricopeptide repeat-containing protein" evidence="1">
    <location>
        <begin position="28"/>
        <end position="74"/>
    </location>
</feature>
<feature type="non-terminal residue" evidence="2">
    <location>
        <position position="1"/>
    </location>
</feature>
<proteinExistence type="predicted"/>
<protein>
    <recommendedName>
        <fullName evidence="4">Pentatricopeptide repeat-containing protein</fullName>
    </recommendedName>
</protein>
<evidence type="ECO:0000256" key="1">
    <source>
        <dbReference type="SAM" id="SignalP"/>
    </source>
</evidence>
<evidence type="ECO:0000313" key="3">
    <source>
        <dbReference type="Proteomes" id="UP000685013"/>
    </source>
</evidence>
<accession>A0AAV6MPF9</accession>
<dbReference type="AlphaFoldDB" id="A0AAV6MPF9"/>
<keyword evidence="1" id="KW-0732">Signal</keyword>
<evidence type="ECO:0000313" key="2">
    <source>
        <dbReference type="EMBL" id="KAG6584277.1"/>
    </source>
</evidence>
<reference evidence="2 3" key="1">
    <citation type="journal article" date="2021" name="Hortic Res">
        <title>The domestication of Cucurbita argyrosperma as revealed by the genome of its wild relative.</title>
        <authorList>
            <person name="Barrera-Redondo J."/>
            <person name="Sanchez-de la Vega G."/>
            <person name="Aguirre-Liguori J.A."/>
            <person name="Castellanos-Morales G."/>
            <person name="Gutierrez-Guerrero Y.T."/>
            <person name="Aguirre-Dugua X."/>
            <person name="Aguirre-Planter E."/>
            <person name="Tenaillon M.I."/>
            <person name="Lira-Saade R."/>
            <person name="Eguiarte L.E."/>
        </authorList>
    </citation>
    <scope>NUCLEOTIDE SEQUENCE [LARGE SCALE GENOMIC DNA]</scope>
    <source>
        <strain evidence="2">JBR-2021</strain>
    </source>
</reference>
<gene>
    <name evidence="2" type="ORF">SDJN03_20209</name>
</gene>
<dbReference type="Proteomes" id="UP000685013">
    <property type="component" value="Chromosome 13"/>
</dbReference>
<dbReference type="EMBL" id="JAGKQH010000013">
    <property type="protein sequence ID" value="KAG6584277.1"/>
    <property type="molecule type" value="Genomic_DNA"/>
</dbReference>
<name>A0AAV6MPF9_9ROSI</name>
<feature type="signal peptide" evidence="1">
    <location>
        <begin position="1"/>
        <end position="27"/>
    </location>
</feature>
<evidence type="ECO:0008006" key="4">
    <source>
        <dbReference type="Google" id="ProtNLM"/>
    </source>
</evidence>
<sequence length="74" mass="8410">MQIHRFSPSSSFILYLWNLMIRSSVNGGFFAQALEAYSFMCHFGIHECSDDLASSRQVVDEMSTRSVISWNGVL</sequence>
<comment type="caution">
    <text evidence="2">The sequence shown here is derived from an EMBL/GenBank/DDBJ whole genome shotgun (WGS) entry which is preliminary data.</text>
</comment>
<organism evidence="2 3">
    <name type="scientific">Cucurbita argyrosperma subsp. sororia</name>
    <dbReference type="NCBI Taxonomy" id="37648"/>
    <lineage>
        <taxon>Eukaryota</taxon>
        <taxon>Viridiplantae</taxon>
        <taxon>Streptophyta</taxon>
        <taxon>Embryophyta</taxon>
        <taxon>Tracheophyta</taxon>
        <taxon>Spermatophyta</taxon>
        <taxon>Magnoliopsida</taxon>
        <taxon>eudicotyledons</taxon>
        <taxon>Gunneridae</taxon>
        <taxon>Pentapetalae</taxon>
        <taxon>rosids</taxon>
        <taxon>fabids</taxon>
        <taxon>Cucurbitales</taxon>
        <taxon>Cucurbitaceae</taxon>
        <taxon>Cucurbiteae</taxon>
        <taxon>Cucurbita</taxon>
    </lineage>
</organism>
<keyword evidence="3" id="KW-1185">Reference proteome</keyword>